<gene>
    <name evidence="4" type="ORF">BWR60_30865</name>
</gene>
<proteinExistence type="predicted"/>
<dbReference type="PROSITE" id="PS51257">
    <property type="entry name" value="PROKAR_LIPOPROTEIN"/>
    <property type="match status" value="1"/>
</dbReference>
<feature type="chain" id="PRO_5013075211" description="OmpA-like domain-containing protein" evidence="2">
    <location>
        <begin position="20"/>
        <end position="131"/>
    </location>
</feature>
<evidence type="ECO:0000313" key="4">
    <source>
        <dbReference type="EMBL" id="OWJ61441.1"/>
    </source>
</evidence>
<accession>A0A211Z868</accession>
<dbReference type="PANTHER" id="PTHR30329">
    <property type="entry name" value="STATOR ELEMENT OF FLAGELLAR MOTOR COMPLEX"/>
    <property type="match status" value="1"/>
</dbReference>
<dbReference type="OrthoDB" id="1149075at2"/>
<dbReference type="EMBL" id="NHON01000101">
    <property type="protein sequence ID" value="OWJ61441.1"/>
    <property type="molecule type" value="Genomic_DNA"/>
</dbReference>
<evidence type="ECO:0000313" key="5">
    <source>
        <dbReference type="Proteomes" id="UP000196655"/>
    </source>
</evidence>
<dbReference type="RefSeq" id="WP_088156266.1">
    <property type="nucleotide sequence ID" value="NZ_NHON01000101.1"/>
</dbReference>
<dbReference type="InterPro" id="IPR050330">
    <property type="entry name" value="Bact_OuterMem_StrucFunc"/>
</dbReference>
<keyword evidence="1" id="KW-0472">Membrane</keyword>
<organism evidence="4 5">
    <name type="scientific">Inquilinus limosus</name>
    <dbReference type="NCBI Taxonomy" id="171674"/>
    <lineage>
        <taxon>Bacteria</taxon>
        <taxon>Pseudomonadati</taxon>
        <taxon>Pseudomonadota</taxon>
        <taxon>Alphaproteobacteria</taxon>
        <taxon>Rhodospirillales</taxon>
        <taxon>Rhodospirillaceae</taxon>
        <taxon>Inquilinus</taxon>
    </lineage>
</organism>
<comment type="caution">
    <text evidence="4">The sequence shown here is derived from an EMBL/GenBank/DDBJ whole genome shotgun (WGS) entry which is preliminary data.</text>
</comment>
<feature type="domain" description="OmpA-like" evidence="3">
    <location>
        <begin position="20"/>
        <end position="131"/>
    </location>
</feature>
<keyword evidence="5" id="KW-1185">Reference proteome</keyword>
<dbReference type="PANTHER" id="PTHR30329:SF21">
    <property type="entry name" value="LIPOPROTEIN YIAD-RELATED"/>
    <property type="match status" value="1"/>
</dbReference>
<dbReference type="Gene3D" id="3.30.1330.60">
    <property type="entry name" value="OmpA-like domain"/>
    <property type="match status" value="1"/>
</dbReference>
<protein>
    <recommendedName>
        <fullName evidence="3">OmpA-like domain-containing protein</fullName>
    </recommendedName>
</protein>
<keyword evidence="2" id="KW-0732">Signal</keyword>
<dbReference type="Proteomes" id="UP000196655">
    <property type="component" value="Unassembled WGS sequence"/>
</dbReference>
<evidence type="ECO:0000259" key="3">
    <source>
        <dbReference type="PROSITE" id="PS51123"/>
    </source>
</evidence>
<dbReference type="GO" id="GO:0016020">
    <property type="term" value="C:membrane"/>
    <property type="evidence" value="ECO:0007669"/>
    <property type="project" value="UniProtKB-UniRule"/>
</dbReference>
<dbReference type="InterPro" id="IPR036737">
    <property type="entry name" value="OmpA-like_sf"/>
</dbReference>
<dbReference type="Pfam" id="PF00691">
    <property type="entry name" value="OmpA"/>
    <property type="match status" value="1"/>
</dbReference>
<dbReference type="InterPro" id="IPR006665">
    <property type="entry name" value="OmpA-like"/>
</dbReference>
<sequence length="131" mass="13445">MPIASRRALLALLPVLAIAACAPKAGGPYDIFFKDESATLTPDARALVAKAASEAKSWNAKSISVDGFAGKDGARDAHEALSAKRAEAVAAELVANGVSPSLIHRVEGHGDAGAIAGVTVGERRVEIRIAY</sequence>
<evidence type="ECO:0000256" key="2">
    <source>
        <dbReference type="SAM" id="SignalP"/>
    </source>
</evidence>
<feature type="signal peptide" evidence="2">
    <location>
        <begin position="1"/>
        <end position="19"/>
    </location>
</feature>
<evidence type="ECO:0000256" key="1">
    <source>
        <dbReference type="PROSITE-ProRule" id="PRU00473"/>
    </source>
</evidence>
<dbReference type="PROSITE" id="PS51123">
    <property type="entry name" value="OMPA_2"/>
    <property type="match status" value="1"/>
</dbReference>
<reference evidence="5" key="1">
    <citation type="submission" date="2017-05" db="EMBL/GenBank/DDBJ databases">
        <authorList>
            <person name="Macchi M."/>
            <person name="Festa S."/>
            <person name="Coppotelli B.M."/>
            <person name="Morelli I.S."/>
        </authorList>
    </citation>
    <scope>NUCLEOTIDE SEQUENCE [LARGE SCALE GENOMIC DNA]</scope>
    <source>
        <strain evidence="5">I</strain>
    </source>
</reference>
<dbReference type="SUPFAM" id="SSF103088">
    <property type="entry name" value="OmpA-like"/>
    <property type="match status" value="1"/>
</dbReference>
<dbReference type="AlphaFoldDB" id="A0A211Z868"/>
<name>A0A211Z868_9PROT</name>